<evidence type="ECO:0000313" key="4">
    <source>
        <dbReference type="EMBL" id="ABS03189.1"/>
    </source>
</evidence>
<dbReference type="Proteomes" id="UP000001116">
    <property type="component" value="Chromosome"/>
</dbReference>
<feature type="domain" description="Fibronectin type-III" evidence="3">
    <location>
        <begin position="129"/>
        <end position="245"/>
    </location>
</feature>
<reference evidence="5" key="1">
    <citation type="journal article" date="2008" name="PLoS ONE">
        <title>Survival in nuclear waste, extreme resistance, and potential applications gleaned from the genome sequence of Kineococcus radiotolerans SRS30216.</title>
        <authorList>
            <person name="Bagwell C.E."/>
            <person name="Bhat S."/>
            <person name="Hawkins G.M."/>
            <person name="Smith B.W."/>
            <person name="Biswas T."/>
            <person name="Hoover T.R."/>
            <person name="Saunders E."/>
            <person name="Han C.S."/>
            <person name="Tsodikov O.V."/>
            <person name="Shimkets L.J."/>
        </authorList>
    </citation>
    <scope>NUCLEOTIDE SEQUENCE [LARGE SCALE GENOMIC DNA]</scope>
    <source>
        <strain evidence="5">ATCC BAA-149 / DSM 14245 / SRS30216</strain>
    </source>
</reference>
<organism evidence="4 5">
    <name type="scientific">Kineococcus radiotolerans (strain ATCC BAA-149 / DSM 14245 / SRS30216)</name>
    <dbReference type="NCBI Taxonomy" id="266940"/>
    <lineage>
        <taxon>Bacteria</taxon>
        <taxon>Bacillati</taxon>
        <taxon>Actinomycetota</taxon>
        <taxon>Actinomycetes</taxon>
        <taxon>Kineosporiales</taxon>
        <taxon>Kineosporiaceae</taxon>
        <taxon>Kineococcus</taxon>
    </lineage>
</organism>
<dbReference type="InterPro" id="IPR036116">
    <property type="entry name" value="FN3_sf"/>
</dbReference>
<dbReference type="Pfam" id="PF00041">
    <property type="entry name" value="fn3"/>
    <property type="match status" value="1"/>
</dbReference>
<dbReference type="InterPro" id="IPR003961">
    <property type="entry name" value="FN3_dom"/>
</dbReference>
<keyword evidence="2" id="KW-0624">Polysaccharide degradation</keyword>
<keyword evidence="5" id="KW-1185">Reference proteome</keyword>
<dbReference type="Gene3D" id="2.60.40.10">
    <property type="entry name" value="Immunoglobulins"/>
    <property type="match status" value="1"/>
</dbReference>
<dbReference type="GO" id="GO:0016798">
    <property type="term" value="F:hydrolase activity, acting on glycosyl bonds"/>
    <property type="evidence" value="ECO:0007669"/>
    <property type="project" value="UniProtKB-KW"/>
</dbReference>
<dbReference type="EMBL" id="CP000750">
    <property type="protein sequence ID" value="ABS03189.1"/>
    <property type="molecule type" value="Genomic_DNA"/>
</dbReference>
<dbReference type="OrthoDB" id="564699at2"/>
<sequence>MVNSFTPTTAVTRPTQAQADAKEQIHVQLHQQIVDALAELRAALQTTISEANADLLSKAGTTAATTTSAGLMAAADKSKLNGVATGATANASDTQLRDRSTHTGSQPIDTVADLQSTLDGKLATTDIEPVTGLSMRVQNLNVVAGAGQATATWEAPASTVGIQGYEVRYRTIVGSTLGAWVSFAFVAPSVLSCTVTGLTNSQGYQIDVIPVYALTATPTTPALYADLFSGTSTWSAASPRTASDGSTARPWVVYTTSATAWSSALYDGGVRGAAGNQPVAHLLDIGAPSAAKRLRWVWKALLADTTKRRTGCLFRAVSSDAANFFQVHCDGGVWVVRKVVAGAATILATSSITGAAGDAVEVVPGTATDAASVKVNGTVIWSGVDADLASNQYAGFRLQAQASGQTYSQDQTTAVDSFQVFTA</sequence>
<keyword evidence="1" id="KW-0326">Glycosidase</keyword>
<dbReference type="AlphaFoldDB" id="A6W8Q0"/>
<dbReference type="InterPro" id="IPR013783">
    <property type="entry name" value="Ig-like_fold"/>
</dbReference>
<dbReference type="CDD" id="cd00063">
    <property type="entry name" value="FN3"/>
    <property type="match status" value="1"/>
</dbReference>
<proteinExistence type="predicted"/>
<dbReference type="SUPFAM" id="SSF49265">
    <property type="entry name" value="Fibronectin type III"/>
    <property type="match status" value="1"/>
</dbReference>
<dbReference type="GO" id="GO:0000272">
    <property type="term" value="P:polysaccharide catabolic process"/>
    <property type="evidence" value="ECO:0007669"/>
    <property type="project" value="UniProtKB-KW"/>
</dbReference>
<gene>
    <name evidence="4" type="ordered locus">Krad_1703</name>
</gene>
<evidence type="ECO:0000256" key="1">
    <source>
        <dbReference type="ARBA" id="ARBA00023295"/>
    </source>
</evidence>
<evidence type="ECO:0000313" key="5">
    <source>
        <dbReference type="Proteomes" id="UP000001116"/>
    </source>
</evidence>
<protein>
    <submittedName>
        <fullName evidence="4">Fibronectin type III domain protein</fullName>
    </submittedName>
</protein>
<evidence type="ECO:0000259" key="3">
    <source>
        <dbReference type="PROSITE" id="PS50853"/>
    </source>
</evidence>
<dbReference type="KEGG" id="kra:Krad_1703"/>
<accession>A6W8Q0</accession>
<dbReference type="PROSITE" id="PS50853">
    <property type="entry name" value="FN3"/>
    <property type="match status" value="1"/>
</dbReference>
<dbReference type="STRING" id="266940.Krad_1703"/>
<evidence type="ECO:0000256" key="2">
    <source>
        <dbReference type="ARBA" id="ARBA00023326"/>
    </source>
</evidence>
<dbReference type="RefSeq" id="WP_011981672.1">
    <property type="nucleotide sequence ID" value="NC_009664.2"/>
</dbReference>
<name>A6W8Q0_KINRD</name>
<dbReference type="HOGENOM" id="CLU_648565_0_0_11"/>
<keyword evidence="2" id="KW-0119">Carbohydrate metabolism</keyword>
<keyword evidence="1" id="KW-0378">Hydrolase</keyword>